<dbReference type="EMBL" id="AUSW01000014">
    <property type="protein sequence ID" value="ERL56467.1"/>
    <property type="molecule type" value="Genomic_DNA"/>
</dbReference>
<comment type="caution">
    <text evidence="1">The sequence shown here is derived from an EMBL/GenBank/DDBJ whole genome shotgun (WGS) entry which is preliminary data.</text>
</comment>
<evidence type="ECO:0000313" key="1">
    <source>
        <dbReference type="EMBL" id="ERL56467.1"/>
    </source>
</evidence>
<reference evidence="1 2" key="1">
    <citation type="journal article" date="2013" name="Genome Announc.">
        <title>Draft Genome Sequence of Psychrobacter aquaticus Strain CMS 56T, Isolated from a Cyanobacterial Mat Sample Collected from Water Bodies in the McMurdo Dry Valley Region of Antarctica.</title>
        <authorList>
            <person name="Reddy G.S."/>
            <person name="Ara S."/>
            <person name="Singh A."/>
            <person name="Kumar Pinnaka A."/>
            <person name="Shivaji S."/>
        </authorList>
    </citation>
    <scope>NUCLEOTIDE SEQUENCE [LARGE SCALE GENOMIC DNA]</scope>
    <source>
        <strain evidence="1 2">CMS 56</strain>
    </source>
</reference>
<sequence>MPATFGSCRFIEQHITQTQQYILGQRCDRRLSVYSDKIDAGASTKEAYY</sequence>
<dbReference type="STRING" id="1354303.M917_0745"/>
<keyword evidence="2" id="KW-1185">Reference proteome</keyword>
<accession>U4T520</accession>
<gene>
    <name evidence="1" type="ORF">M917_0745</name>
</gene>
<organism evidence="1 2">
    <name type="scientific">Psychrobacter aquaticus CMS 56</name>
    <dbReference type="NCBI Taxonomy" id="1354303"/>
    <lineage>
        <taxon>Bacteria</taxon>
        <taxon>Pseudomonadati</taxon>
        <taxon>Pseudomonadota</taxon>
        <taxon>Gammaproteobacteria</taxon>
        <taxon>Moraxellales</taxon>
        <taxon>Moraxellaceae</taxon>
        <taxon>Psychrobacter</taxon>
    </lineage>
</organism>
<name>U4T520_9GAMM</name>
<dbReference type="Proteomes" id="UP000016761">
    <property type="component" value="Unassembled WGS sequence"/>
</dbReference>
<dbReference type="PATRIC" id="fig|1354303.4.peg.734"/>
<protein>
    <submittedName>
        <fullName evidence="1">Uncharacterized protein</fullName>
    </submittedName>
</protein>
<dbReference type="AlphaFoldDB" id="U4T520"/>
<evidence type="ECO:0000313" key="2">
    <source>
        <dbReference type="Proteomes" id="UP000016761"/>
    </source>
</evidence>
<proteinExistence type="predicted"/>